<protein>
    <submittedName>
        <fullName evidence="1">1017_t:CDS:1</fullName>
    </submittedName>
</protein>
<accession>A0ACA9L4V6</accession>
<keyword evidence="2" id="KW-1185">Reference proteome</keyword>
<evidence type="ECO:0000313" key="2">
    <source>
        <dbReference type="Proteomes" id="UP000789366"/>
    </source>
</evidence>
<proteinExistence type="predicted"/>
<name>A0ACA9L4V6_9GLOM</name>
<organism evidence="1 2">
    <name type="scientific">Cetraspora pellucida</name>
    <dbReference type="NCBI Taxonomy" id="1433469"/>
    <lineage>
        <taxon>Eukaryota</taxon>
        <taxon>Fungi</taxon>
        <taxon>Fungi incertae sedis</taxon>
        <taxon>Mucoromycota</taxon>
        <taxon>Glomeromycotina</taxon>
        <taxon>Glomeromycetes</taxon>
        <taxon>Diversisporales</taxon>
        <taxon>Gigasporaceae</taxon>
        <taxon>Cetraspora</taxon>
    </lineage>
</organism>
<comment type="caution">
    <text evidence="1">The sequence shown here is derived from an EMBL/GenBank/DDBJ whole genome shotgun (WGS) entry which is preliminary data.</text>
</comment>
<sequence length="756" mass="85998">LDYKPGHREHIFYKYWLASNSHTSFSDRNDTALLDAYQPEEIYSQYIIQMAEKPLHLIIDIDARQKPDPNKPKHASLDSKKIIREDLISRILVACADALSLIPDCIPFLNSFALANSSNAEKCSWYIIYPQAQFVDYRELKGFTKKVIKLVGEPYSKFIDVGLSKSRFSLRLLRSAKEGRIKRPAISSVNKGFKNFDDYLVQSKENYFVIWQQTFSEEKPAKEKFKPINDNDALVKGANLAIAEYGWLQIGRIEKGFINFQCYHQKQYKPEHKGISFDKVSDKVELKEKSKKWRLCERLPKALSTPHQFSELLGESINVKEMKDALDAFPDFLSEEPSTTLIRSAVSTGKTKTLRKILASLAQSGANLPCTIWISYRKTLSNESEAKLKELEKFNFRVGQYQNIVADLKMHEWDLIIVQIESILRLGFQEGRSCIAILDEANATMCQMASGVYARESANAMHDLLNVATHVVAMDAFANDSTLAFLKFYRGSEGIRKGFKMLQEVYFGQMDGKQRQDDFANIDAIWSALDCVIYTSTVEAGIFFEISGYFDAVIGITNIVTPVHVEAFAQMLFRIRDCPLHIVSFYHSKKFDIFKEPCQELIWAELSALRPGDLPTIIKGQCAWDKIADCYALNLFPAVETYIEVEYQKCLSAKYFSEILCSLIASTGATLELILVKDTEKINRNKISHTIKNTEKKIKGANAESIANAPDISSNKAEILKQNPIRSFANNMTLQCHYLWRIYASGDIGGKDDIRD</sequence>
<dbReference type="Proteomes" id="UP000789366">
    <property type="component" value="Unassembled WGS sequence"/>
</dbReference>
<gene>
    <name evidence="1" type="ORF">SPELUC_LOCUS3385</name>
</gene>
<dbReference type="EMBL" id="CAJVPW010002569">
    <property type="protein sequence ID" value="CAG8509003.1"/>
    <property type="molecule type" value="Genomic_DNA"/>
</dbReference>
<evidence type="ECO:0000313" key="1">
    <source>
        <dbReference type="EMBL" id="CAG8509003.1"/>
    </source>
</evidence>
<feature type="non-terminal residue" evidence="1">
    <location>
        <position position="1"/>
    </location>
</feature>
<reference evidence="1" key="1">
    <citation type="submission" date="2021-06" db="EMBL/GenBank/DDBJ databases">
        <authorList>
            <person name="Kallberg Y."/>
            <person name="Tangrot J."/>
            <person name="Rosling A."/>
        </authorList>
    </citation>
    <scope>NUCLEOTIDE SEQUENCE</scope>
    <source>
        <strain evidence="1">28 12/20/2015</strain>
    </source>
</reference>